<dbReference type="EMBL" id="MT142761">
    <property type="protein sequence ID" value="QJA88199.1"/>
    <property type="molecule type" value="Genomic_DNA"/>
</dbReference>
<organism evidence="2">
    <name type="scientific">viral metagenome</name>
    <dbReference type="NCBI Taxonomy" id="1070528"/>
    <lineage>
        <taxon>unclassified sequences</taxon>
        <taxon>metagenomes</taxon>
        <taxon>organismal metagenomes</taxon>
    </lineage>
</organism>
<feature type="region of interest" description="Disordered" evidence="1">
    <location>
        <begin position="1"/>
        <end position="23"/>
    </location>
</feature>
<dbReference type="EMBL" id="MT144310">
    <property type="protein sequence ID" value="QJA52066.1"/>
    <property type="molecule type" value="Genomic_DNA"/>
</dbReference>
<evidence type="ECO:0000313" key="4">
    <source>
        <dbReference type="EMBL" id="QJA88199.1"/>
    </source>
</evidence>
<evidence type="ECO:0000313" key="2">
    <source>
        <dbReference type="EMBL" id="QJA52066.1"/>
    </source>
</evidence>
<accession>A0A6H1ZVV8</accession>
<evidence type="ECO:0000313" key="3">
    <source>
        <dbReference type="EMBL" id="QJA78592.1"/>
    </source>
</evidence>
<proteinExistence type="predicted"/>
<sequence length="197" mass="22411">MSAFENLSPEPINKLTSVSDNGRTPEEAIARSVIPWPYDDDKSRYLGLRASSFTRREAIAYMGIANSTVSWWISTYPEFAKIDKNIHEYRKILSEEYLGIEFIRNFRLVMEKDFRVLKKSLMSKADLEAAEDSFTSQDAAYLNKVRSQYSPQTLDVIHNLLTGQKQGQGFDFTDIVKALAQSGEGRLAMEWKGAPPK</sequence>
<evidence type="ECO:0000256" key="1">
    <source>
        <dbReference type="SAM" id="MobiDB-lite"/>
    </source>
</evidence>
<dbReference type="EMBL" id="MT142344">
    <property type="protein sequence ID" value="QJA78592.1"/>
    <property type="molecule type" value="Genomic_DNA"/>
</dbReference>
<protein>
    <submittedName>
        <fullName evidence="2">Uncharacterized protein</fullName>
    </submittedName>
</protein>
<reference evidence="2" key="1">
    <citation type="submission" date="2020-03" db="EMBL/GenBank/DDBJ databases">
        <title>The deep terrestrial virosphere.</title>
        <authorList>
            <person name="Holmfeldt K."/>
            <person name="Nilsson E."/>
            <person name="Simone D."/>
            <person name="Lopez-Fernandez M."/>
            <person name="Wu X."/>
            <person name="de Brujin I."/>
            <person name="Lundin D."/>
            <person name="Andersson A."/>
            <person name="Bertilsson S."/>
            <person name="Dopson M."/>
        </authorList>
    </citation>
    <scope>NUCLEOTIDE SEQUENCE</scope>
    <source>
        <strain evidence="3">MM415A01049</strain>
        <strain evidence="4">MM415B02812</strain>
        <strain evidence="2">TM448A02462</strain>
    </source>
</reference>
<dbReference type="AlphaFoldDB" id="A0A6H1ZVV8"/>
<name>A0A6H1ZVV8_9ZZZZ</name>
<gene>
    <name evidence="3" type="ORF">MM415A01049_0004</name>
    <name evidence="4" type="ORF">MM415B02812_0010</name>
    <name evidence="2" type="ORF">TM448A02462_0004</name>
</gene>